<protein>
    <submittedName>
        <fullName evidence="1">Uncharacterized protein</fullName>
    </submittedName>
</protein>
<name>F0ZMK8_DICPU</name>
<dbReference type="InParanoid" id="F0ZMK8"/>
<reference evidence="2" key="1">
    <citation type="journal article" date="2011" name="Genome Biol.">
        <title>Comparative genomics of the social amoebae Dictyostelium discoideum and Dictyostelium purpureum.</title>
        <authorList>
            <consortium name="US DOE Joint Genome Institute (JGI-PGF)"/>
            <person name="Sucgang R."/>
            <person name="Kuo A."/>
            <person name="Tian X."/>
            <person name="Salerno W."/>
            <person name="Parikh A."/>
            <person name="Feasley C.L."/>
            <person name="Dalin E."/>
            <person name="Tu H."/>
            <person name="Huang E."/>
            <person name="Barry K."/>
            <person name="Lindquist E."/>
            <person name="Shapiro H."/>
            <person name="Bruce D."/>
            <person name="Schmutz J."/>
            <person name="Salamov A."/>
            <person name="Fey P."/>
            <person name="Gaudet P."/>
            <person name="Anjard C."/>
            <person name="Babu M.M."/>
            <person name="Basu S."/>
            <person name="Bushmanova Y."/>
            <person name="van der Wel H."/>
            <person name="Katoh-Kurasawa M."/>
            <person name="Dinh C."/>
            <person name="Coutinho P.M."/>
            <person name="Saito T."/>
            <person name="Elias M."/>
            <person name="Schaap P."/>
            <person name="Kay R.R."/>
            <person name="Henrissat B."/>
            <person name="Eichinger L."/>
            <person name="Rivero F."/>
            <person name="Putnam N.H."/>
            <person name="West C.M."/>
            <person name="Loomis W.F."/>
            <person name="Chisholm R.L."/>
            <person name="Shaulsky G."/>
            <person name="Strassmann J.E."/>
            <person name="Queller D.C."/>
            <person name="Kuspa A."/>
            <person name="Grigoriev I.V."/>
        </authorList>
    </citation>
    <scope>NUCLEOTIDE SEQUENCE [LARGE SCALE GENOMIC DNA]</scope>
    <source>
        <strain evidence="2">QSDP1</strain>
    </source>
</reference>
<dbReference type="SUPFAM" id="SSF52047">
    <property type="entry name" value="RNI-like"/>
    <property type="match status" value="1"/>
</dbReference>
<gene>
    <name evidence="1" type="ORF">DICPUDRAFT_98085</name>
</gene>
<keyword evidence="2" id="KW-1185">Reference proteome</keyword>
<dbReference type="Gene3D" id="3.80.10.10">
    <property type="entry name" value="Ribonuclease Inhibitor"/>
    <property type="match status" value="1"/>
</dbReference>
<proteinExistence type="predicted"/>
<dbReference type="KEGG" id="dpp:DICPUDRAFT_98085"/>
<accession>F0ZMK8</accession>
<dbReference type="AlphaFoldDB" id="F0ZMK8"/>
<dbReference type="OMA" id="NGGMANT"/>
<dbReference type="OrthoDB" id="10656993at2759"/>
<evidence type="ECO:0000313" key="1">
    <source>
        <dbReference type="EMBL" id="EGC34808.1"/>
    </source>
</evidence>
<organism evidence="1 2">
    <name type="scientific">Dictyostelium purpureum</name>
    <name type="common">Slime mold</name>
    <dbReference type="NCBI Taxonomy" id="5786"/>
    <lineage>
        <taxon>Eukaryota</taxon>
        <taxon>Amoebozoa</taxon>
        <taxon>Evosea</taxon>
        <taxon>Eumycetozoa</taxon>
        <taxon>Dictyostelia</taxon>
        <taxon>Dictyosteliales</taxon>
        <taxon>Dictyosteliaceae</taxon>
        <taxon>Dictyostelium</taxon>
    </lineage>
</organism>
<dbReference type="FunCoup" id="F0ZMK8">
    <property type="interactions" value="873"/>
</dbReference>
<dbReference type="InterPro" id="IPR032675">
    <property type="entry name" value="LRR_dom_sf"/>
</dbReference>
<dbReference type="RefSeq" id="XP_003288665.1">
    <property type="nucleotide sequence ID" value="XM_003288617.1"/>
</dbReference>
<dbReference type="EMBL" id="GL871082">
    <property type="protein sequence ID" value="EGC34808.1"/>
    <property type="molecule type" value="Genomic_DNA"/>
</dbReference>
<dbReference type="VEuPathDB" id="AmoebaDB:DICPUDRAFT_98085"/>
<dbReference type="GeneID" id="10499134"/>
<sequence>MSLNTDSNNNSKLPNYIIKPILYNYINKATSNVLVFETIYIISQVCKEWRENILPKLVFKKFKIYTENSFYQLFFIMTRFNIDFQSISMDLEFWPNIRKYLIDNNSDSGIDDEIKFIDLDDNCNKELKKYFYQNKEKRKGFLNVFTDKVCSANLLCYYFQGYELLEFKNLKKIIIFIDDEYPIQSFIKALSSIFEKEGDNREWVNKTLKNIQIYSDDNIDFSDSVLKKFFKGLKSIEALIFSSHTTVSLRNIVKLLDHQSGNNNFKRLSFKNCSIPREELYQLYERNQTIESLKLGGMLENGAYNDAIIPLSGDSKIKEFSLFNDYPTILNFSIIANVLNCNKVLSGFSIYTIVSDDTNEMDSVGTDGDDNDIVIKNETLAYLSLLSKTDRIIFEKGQFNNLKGLKCSISEKMIRNLSMNNKESLENLFVFDSIDSSLETKKNFELLTSGSDDGSGGYLGQFKNLKTFEISLEERSSVVNWEPLFKSVTSPFIFLNELSISSLTHIQESLISDFFLSNHPTIKKIRLSLRYTVKDWSLVLDPICRNKTLTSVHINSNLLNGSNYNCTRSFIDIIQQNNSLEALTISIRDSLQYTQLDLKDLSSAILSNSSLKYLQFPYNLNKNPLIFNSIKYKIIKTNYHFN</sequence>
<dbReference type="eggNOG" id="ENOG502RHTG">
    <property type="taxonomic scope" value="Eukaryota"/>
</dbReference>
<evidence type="ECO:0000313" key="2">
    <source>
        <dbReference type="Proteomes" id="UP000001064"/>
    </source>
</evidence>
<dbReference type="Proteomes" id="UP000001064">
    <property type="component" value="Unassembled WGS sequence"/>
</dbReference>